<dbReference type="AlphaFoldDB" id="A0A4Q7MC97"/>
<dbReference type="GO" id="GO:0008742">
    <property type="term" value="F:L-ribulose-phosphate 4-epimerase activity"/>
    <property type="evidence" value="ECO:0007669"/>
    <property type="project" value="UniProtKB-EC"/>
</dbReference>
<feature type="domain" description="Class II aldolase/adducin N-terminal" evidence="14">
    <location>
        <begin position="544"/>
        <end position="734"/>
    </location>
</feature>
<dbReference type="InterPro" id="IPR001303">
    <property type="entry name" value="Aldolase_II/adducin_N"/>
</dbReference>
<dbReference type="InterPro" id="IPR018485">
    <property type="entry name" value="FGGY_C"/>
</dbReference>
<dbReference type="GO" id="GO:0008741">
    <property type="term" value="F:ribulokinase activity"/>
    <property type="evidence" value="ECO:0007669"/>
    <property type="project" value="InterPro"/>
</dbReference>
<evidence type="ECO:0000256" key="7">
    <source>
        <dbReference type="ARBA" id="ARBA00022741"/>
    </source>
</evidence>
<evidence type="ECO:0000256" key="8">
    <source>
        <dbReference type="ARBA" id="ARBA00022777"/>
    </source>
</evidence>
<dbReference type="Pfam" id="PF00370">
    <property type="entry name" value="FGGY_N"/>
    <property type="match status" value="1"/>
</dbReference>
<dbReference type="Gene3D" id="1.20.58.2240">
    <property type="match status" value="1"/>
</dbReference>
<name>A0A4Q7MC97_9BACT</name>
<dbReference type="PANTHER" id="PTHR43435">
    <property type="entry name" value="RIBULOKINASE"/>
    <property type="match status" value="1"/>
</dbReference>
<evidence type="ECO:0000256" key="12">
    <source>
        <dbReference type="ARBA" id="ARBA00023235"/>
    </source>
</evidence>
<dbReference type="RefSeq" id="WP_130544107.1">
    <property type="nucleotide sequence ID" value="NZ_CP042431.1"/>
</dbReference>
<dbReference type="InterPro" id="IPR043129">
    <property type="entry name" value="ATPase_NBD"/>
</dbReference>
<dbReference type="NCBIfam" id="NF003154">
    <property type="entry name" value="PRK04123.1"/>
    <property type="match status" value="1"/>
</dbReference>
<dbReference type="PANTHER" id="PTHR43435:SF4">
    <property type="entry name" value="FGGY CARBOHYDRATE KINASE DOMAIN-CONTAINING PROTEIN"/>
    <property type="match status" value="1"/>
</dbReference>
<evidence type="ECO:0000256" key="4">
    <source>
        <dbReference type="ARBA" id="ARBA00013186"/>
    </source>
</evidence>
<dbReference type="Gene3D" id="3.40.225.10">
    <property type="entry name" value="Class II aldolase/adducin N-terminal domain"/>
    <property type="match status" value="1"/>
</dbReference>
<dbReference type="CDD" id="cd07781">
    <property type="entry name" value="ASKHA_NBD_FGGY_L-RBK"/>
    <property type="match status" value="1"/>
</dbReference>
<dbReference type="SUPFAM" id="SSF53067">
    <property type="entry name" value="Actin-like ATPase domain"/>
    <property type="match status" value="2"/>
</dbReference>
<keyword evidence="12" id="KW-0413">Isomerase</keyword>
<dbReference type="InterPro" id="IPR018484">
    <property type="entry name" value="FGGY_N"/>
</dbReference>
<dbReference type="Proteomes" id="UP000293874">
    <property type="component" value="Unassembled WGS sequence"/>
</dbReference>
<keyword evidence="7" id="KW-0547">Nucleotide-binding</keyword>
<keyword evidence="16" id="KW-1185">Reference proteome</keyword>
<sequence length="767" mass="84475">MTLKKDSNNYVIGVDYGTDSVRAVLVNAGDGSELASSVFTYPRWNKQLYCNASKQQYRQHPLDYMEGIGYVVQDCLKQAGEGAAEQVKAISIDTTGSTPVLVNREGVPLALLPGFEDNPNAMFVLWKDHTAIREAADINQQPEAEKYLRYCGGIYSSEWFWAKWLYLLRNDERIRTEAYSCVEHCDWMPFLLTGGKDVHNLKRSICAAGHKALWAESFGGLPPNSFFAQIDPLLDGCADRLFTETYASNVPAGTLCAEWAEKLGLSTDVIIGVGAFDAHMGAVGGQIEPYYLSKVMGTSTCDMLAIPRDEMKDIVVKGICGQVPDSVIPGMIGLEAGQSAFGDIYAWFSKLVNRSIPELSEAAAALPLEEEDEIAVDWLNGRRTPDANQELKATISNIDLGSDAARIFKALVEATCFGARAIVERFVSEGVPIKGLIGLGGVAHKSPYVMQLMSDVTGMPIRIHRSGQTCAAGAAMFAAVAAGIYPAVEDAMKAMGQGFKHTYHPRTSLTQYYSRRYQRYQWLGEHTTRRKITNSRSRYEFIREQAWQANMQLPAAGLVVATFGNVSAADQAGGVFAIKPSGVPYEQLTPAKMVIVDFEGRVIEGSLRPSSDTLTHAVLYKHWSQVAGICHTHSTYATAWAQSLKDIPLFGTTHADHCTTSIPCAAPMRDELIKGDYEYATGFQIMECLLERDLDHRNVEMMLVGNHAPFTWGRDAAKAVYNSVVLEQMAKMALLTLQIDPKALRMKDALIQKHFERKHGPGSYYGQ</sequence>
<dbReference type="OrthoDB" id="9805576at2"/>
<keyword evidence="8 15" id="KW-0418">Kinase</keyword>
<evidence type="ECO:0000256" key="13">
    <source>
        <dbReference type="ARBA" id="ARBA00023277"/>
    </source>
</evidence>
<evidence type="ECO:0000313" key="15">
    <source>
        <dbReference type="EMBL" id="RZS65441.1"/>
    </source>
</evidence>
<dbReference type="GO" id="GO:0005737">
    <property type="term" value="C:cytoplasm"/>
    <property type="evidence" value="ECO:0007669"/>
    <property type="project" value="TreeGrafter"/>
</dbReference>
<dbReference type="InterPro" id="IPR036409">
    <property type="entry name" value="Aldolase_II/adducin_N_sf"/>
</dbReference>
<dbReference type="NCBIfam" id="NF006047">
    <property type="entry name" value="PRK08193.1"/>
    <property type="match status" value="1"/>
</dbReference>
<dbReference type="SUPFAM" id="SSF53639">
    <property type="entry name" value="AraD/HMP-PK domain-like"/>
    <property type="match status" value="1"/>
</dbReference>
<evidence type="ECO:0000256" key="10">
    <source>
        <dbReference type="ARBA" id="ARBA00022840"/>
    </source>
</evidence>
<dbReference type="GO" id="GO:0019569">
    <property type="term" value="P:L-arabinose catabolic process to D-xylulose 5-phosphate"/>
    <property type="evidence" value="ECO:0007669"/>
    <property type="project" value="InterPro"/>
</dbReference>
<dbReference type="GO" id="GO:0005524">
    <property type="term" value="F:ATP binding"/>
    <property type="evidence" value="ECO:0007669"/>
    <property type="project" value="UniProtKB-KW"/>
</dbReference>
<dbReference type="Pfam" id="PF00596">
    <property type="entry name" value="Aldolase_II"/>
    <property type="match status" value="1"/>
</dbReference>
<dbReference type="EC" id="5.1.3.4" evidence="4"/>
<evidence type="ECO:0000256" key="11">
    <source>
        <dbReference type="ARBA" id="ARBA00022935"/>
    </source>
</evidence>
<evidence type="ECO:0000256" key="9">
    <source>
        <dbReference type="ARBA" id="ARBA00022833"/>
    </source>
</evidence>
<keyword evidence="11" id="KW-0054">Arabinose catabolism</keyword>
<gene>
    <name evidence="15" type="ORF">EV199_5614</name>
</gene>
<evidence type="ECO:0000256" key="6">
    <source>
        <dbReference type="ARBA" id="ARBA00022723"/>
    </source>
</evidence>
<dbReference type="EMBL" id="SGXA01000005">
    <property type="protein sequence ID" value="RZS65441.1"/>
    <property type="molecule type" value="Genomic_DNA"/>
</dbReference>
<dbReference type="Gene3D" id="3.30.420.40">
    <property type="match status" value="1"/>
</dbReference>
<comment type="catalytic activity">
    <reaction evidence="1">
        <text>L-ribulose 5-phosphate = D-xylulose 5-phosphate</text>
        <dbReference type="Rhea" id="RHEA:22368"/>
        <dbReference type="ChEBI" id="CHEBI:57737"/>
        <dbReference type="ChEBI" id="CHEBI:58226"/>
        <dbReference type="EC" id="5.1.3.4"/>
    </reaction>
</comment>
<keyword evidence="5" id="KW-0808">Transferase</keyword>
<dbReference type="GO" id="GO:0019150">
    <property type="term" value="F:D-ribulokinase activity"/>
    <property type="evidence" value="ECO:0007669"/>
    <property type="project" value="TreeGrafter"/>
</dbReference>
<accession>A0A4Q7MC97</accession>
<keyword evidence="9" id="KW-0862">Zinc</keyword>
<evidence type="ECO:0000256" key="5">
    <source>
        <dbReference type="ARBA" id="ARBA00022679"/>
    </source>
</evidence>
<dbReference type="InterPro" id="IPR005929">
    <property type="entry name" value="Ribulokinase"/>
</dbReference>
<evidence type="ECO:0000313" key="16">
    <source>
        <dbReference type="Proteomes" id="UP000293874"/>
    </source>
</evidence>
<protein>
    <recommendedName>
        <fullName evidence="4">L-ribulose-5-phosphate 4-epimerase</fullName>
        <ecNumber evidence="4">5.1.3.4</ecNumber>
    </recommendedName>
</protein>
<evidence type="ECO:0000256" key="3">
    <source>
        <dbReference type="ARBA" id="ARBA00010037"/>
    </source>
</evidence>
<organism evidence="15 16">
    <name type="scientific">Pseudobacter ginsenosidimutans</name>
    <dbReference type="NCBI Taxonomy" id="661488"/>
    <lineage>
        <taxon>Bacteria</taxon>
        <taxon>Pseudomonadati</taxon>
        <taxon>Bacteroidota</taxon>
        <taxon>Chitinophagia</taxon>
        <taxon>Chitinophagales</taxon>
        <taxon>Chitinophagaceae</taxon>
        <taxon>Pseudobacter</taxon>
    </lineage>
</organism>
<proteinExistence type="inferred from homology"/>
<reference evidence="15 16" key="1">
    <citation type="submission" date="2019-02" db="EMBL/GenBank/DDBJ databases">
        <title>Genomic Encyclopedia of Type Strains, Phase IV (KMG-IV): sequencing the most valuable type-strain genomes for metagenomic binning, comparative biology and taxonomic classification.</title>
        <authorList>
            <person name="Goeker M."/>
        </authorList>
    </citation>
    <scope>NUCLEOTIDE SEQUENCE [LARGE SCALE GENOMIC DNA]</scope>
    <source>
        <strain evidence="15 16">DSM 18116</strain>
    </source>
</reference>
<evidence type="ECO:0000256" key="1">
    <source>
        <dbReference type="ARBA" id="ARBA00001726"/>
    </source>
</evidence>
<evidence type="ECO:0000259" key="14">
    <source>
        <dbReference type="SMART" id="SM01007"/>
    </source>
</evidence>
<dbReference type="GO" id="GO:0046872">
    <property type="term" value="F:metal ion binding"/>
    <property type="evidence" value="ECO:0007669"/>
    <property type="project" value="UniProtKB-KW"/>
</dbReference>
<keyword evidence="6" id="KW-0479">Metal-binding</keyword>
<dbReference type="Pfam" id="PF02782">
    <property type="entry name" value="FGGY_C"/>
    <property type="match status" value="1"/>
</dbReference>
<dbReference type="FunFam" id="3.40.225.10:FF:000001">
    <property type="entry name" value="L-ribulose-5-phosphate 4-epimerase UlaF"/>
    <property type="match status" value="1"/>
</dbReference>
<comment type="caution">
    <text evidence="15">The sequence shown here is derived from an EMBL/GenBank/DDBJ whole genome shotgun (WGS) entry which is preliminary data.</text>
</comment>
<comment type="cofactor">
    <cofactor evidence="2">
        <name>Zn(2+)</name>
        <dbReference type="ChEBI" id="CHEBI:29105"/>
    </cofactor>
</comment>
<dbReference type="SMART" id="SM01007">
    <property type="entry name" value="Aldolase_II"/>
    <property type="match status" value="1"/>
</dbReference>
<evidence type="ECO:0000256" key="2">
    <source>
        <dbReference type="ARBA" id="ARBA00001947"/>
    </source>
</evidence>
<comment type="similarity">
    <text evidence="3">Belongs to the aldolase class II family. AraD/FucA subfamily.</text>
</comment>
<keyword evidence="10" id="KW-0067">ATP-binding</keyword>
<keyword evidence="13" id="KW-0119">Carbohydrate metabolism</keyword>